<feature type="non-terminal residue" evidence="3">
    <location>
        <position position="1"/>
    </location>
</feature>
<feature type="region of interest" description="Disordered" evidence="1">
    <location>
        <begin position="187"/>
        <end position="215"/>
    </location>
</feature>
<dbReference type="EMBL" id="BAVB01000245">
    <property type="protein sequence ID" value="GAE50327.1"/>
    <property type="molecule type" value="Genomic_DNA"/>
</dbReference>
<comment type="caution">
    <text evidence="3">The sequence shown here is derived from an EMBL/GenBank/DDBJ whole genome shotgun (WGS) entry which is preliminary data.</text>
</comment>
<proteinExistence type="predicted"/>
<name>W4S1Q7_9XANT</name>
<dbReference type="AlphaFoldDB" id="W4S1Q7"/>
<evidence type="ECO:0000313" key="3">
    <source>
        <dbReference type="EMBL" id="GAE50327.1"/>
    </source>
</evidence>
<feature type="compositionally biased region" description="Low complexity" evidence="1">
    <location>
        <begin position="198"/>
        <end position="215"/>
    </location>
</feature>
<evidence type="ECO:0000256" key="1">
    <source>
        <dbReference type="SAM" id="MobiDB-lite"/>
    </source>
</evidence>
<dbReference type="PANTHER" id="PTHR38690:SF1">
    <property type="entry name" value="PROTEASE"/>
    <property type="match status" value="1"/>
</dbReference>
<evidence type="ECO:0000259" key="2">
    <source>
        <dbReference type="Pfam" id="PF13116"/>
    </source>
</evidence>
<protein>
    <recommendedName>
        <fullName evidence="2">YhdP central domain-containing protein</fullName>
    </recommendedName>
</protein>
<accession>W4S1Q7</accession>
<gene>
    <name evidence="3" type="ORF">XPU_1859</name>
</gene>
<dbReference type="InterPro" id="IPR011836">
    <property type="entry name" value="YhdP"/>
</dbReference>
<dbReference type="InterPro" id="IPR025263">
    <property type="entry name" value="YhdP_central"/>
</dbReference>
<dbReference type="Proteomes" id="UP000019143">
    <property type="component" value="Unassembled WGS sequence"/>
</dbReference>
<evidence type="ECO:0000313" key="4">
    <source>
        <dbReference type="Proteomes" id="UP000019143"/>
    </source>
</evidence>
<dbReference type="PANTHER" id="PTHR38690">
    <property type="entry name" value="PROTEASE-RELATED"/>
    <property type="match status" value="1"/>
</dbReference>
<sequence>TLGGQLRGGEGQLELNAGWQGSPTGFALGSLDGDLKIDVRNGQLLEVDPGAGRVLGLLSVAQLPRRLMFDFRDFFSKGLAFNKLNGQVRFGEGFARTDAIRIEGPAADIAIRGQTDLRAQTFDQTVDVNPKAGNLLTVVGAVAGGPVGAAVGAAANAVLGKPLGAIGAKTYHVTGPWKDPQVDVVEREVRERAPGKPPAEGAPAATPGTPGRSPR</sequence>
<feature type="domain" description="YhdP central" evidence="2">
    <location>
        <begin position="6"/>
        <end position="182"/>
    </location>
</feature>
<organism evidence="3 4">
    <name type="scientific">Xanthomonas arboricola pv. pruni str. MAFF 311562</name>
    <dbReference type="NCBI Taxonomy" id="1414836"/>
    <lineage>
        <taxon>Bacteria</taxon>
        <taxon>Pseudomonadati</taxon>
        <taxon>Pseudomonadota</taxon>
        <taxon>Gammaproteobacteria</taxon>
        <taxon>Lysobacterales</taxon>
        <taxon>Lysobacteraceae</taxon>
        <taxon>Xanthomonas</taxon>
    </lineage>
</organism>
<reference evidence="3 4" key="1">
    <citation type="submission" date="2014-01" db="EMBL/GenBank/DDBJ databases">
        <title>Genome sequence and analysis of Xanthomonas arboricola pv. pruni.</title>
        <authorList>
            <person name="Fujikawa T."/>
            <person name="Nakazono-Nagaoka E."/>
        </authorList>
    </citation>
    <scope>NUCLEOTIDE SEQUENCE [LARGE SCALE GENOMIC DNA]</scope>
    <source>
        <strain evidence="4">MAFF 311562</strain>
    </source>
</reference>
<dbReference type="Pfam" id="PF13116">
    <property type="entry name" value="YhdP"/>
    <property type="match status" value="1"/>
</dbReference>